<reference evidence="2" key="1">
    <citation type="thesis" date="2020" institute="ProQuest LLC" country="789 East Eisenhower Parkway, Ann Arbor, MI, USA">
        <title>Comparative Genomics and Chromosome Evolution.</title>
        <authorList>
            <person name="Mudd A.B."/>
        </authorList>
    </citation>
    <scope>NUCLEOTIDE SEQUENCE</scope>
    <source>
        <strain evidence="2">Female2</strain>
        <tissue evidence="2">Blood</tissue>
    </source>
</reference>
<evidence type="ECO:0000256" key="1">
    <source>
        <dbReference type="SAM" id="MobiDB-lite"/>
    </source>
</evidence>
<dbReference type="AlphaFoldDB" id="A0A8T2ICR7"/>
<comment type="caution">
    <text evidence="2">The sequence shown here is derived from an EMBL/GenBank/DDBJ whole genome shotgun (WGS) entry which is preliminary data.</text>
</comment>
<sequence length="70" mass="7964">MEGPRCNNAAESGDKTQETEMERWKVQKTPLLDYMVFSNPDDPDRTDVIFTSITNPPKDGQAMKTMTEPK</sequence>
<organism evidence="2 3">
    <name type="scientific">Hymenochirus boettgeri</name>
    <name type="common">Congo dwarf clawed frog</name>
    <dbReference type="NCBI Taxonomy" id="247094"/>
    <lineage>
        <taxon>Eukaryota</taxon>
        <taxon>Metazoa</taxon>
        <taxon>Chordata</taxon>
        <taxon>Craniata</taxon>
        <taxon>Vertebrata</taxon>
        <taxon>Euteleostomi</taxon>
        <taxon>Amphibia</taxon>
        <taxon>Batrachia</taxon>
        <taxon>Anura</taxon>
        <taxon>Pipoidea</taxon>
        <taxon>Pipidae</taxon>
        <taxon>Pipinae</taxon>
        <taxon>Hymenochirus</taxon>
    </lineage>
</organism>
<evidence type="ECO:0000313" key="2">
    <source>
        <dbReference type="EMBL" id="KAG8430795.1"/>
    </source>
</evidence>
<dbReference type="OrthoDB" id="1687175at2759"/>
<evidence type="ECO:0000313" key="3">
    <source>
        <dbReference type="Proteomes" id="UP000812440"/>
    </source>
</evidence>
<dbReference type="Proteomes" id="UP000812440">
    <property type="component" value="Unassembled WGS sequence"/>
</dbReference>
<accession>A0A8T2ICR7</accession>
<gene>
    <name evidence="2" type="ORF">GDO86_019994</name>
</gene>
<keyword evidence="3" id="KW-1185">Reference proteome</keyword>
<dbReference type="EMBL" id="JAACNH010000631">
    <property type="protein sequence ID" value="KAG8430795.1"/>
    <property type="molecule type" value="Genomic_DNA"/>
</dbReference>
<proteinExistence type="predicted"/>
<feature type="region of interest" description="Disordered" evidence="1">
    <location>
        <begin position="1"/>
        <end position="21"/>
    </location>
</feature>
<name>A0A8T2ICR7_9PIPI</name>
<protein>
    <submittedName>
        <fullName evidence="2">Uncharacterized protein</fullName>
    </submittedName>
</protein>
<feature type="compositionally biased region" description="Basic and acidic residues" evidence="1">
    <location>
        <begin position="12"/>
        <end position="21"/>
    </location>
</feature>